<dbReference type="OrthoDB" id="411871at2759"/>
<dbReference type="AlphaFoldDB" id="A0A6S7I260"/>
<sequence>MADRNNQWFEHLIDGETVDSVNTLCERINHFFVNLTKDFTPLSQNDVSNYSAGDSGIADDLLASTGEVYKSLCSLKTGKAPGPDGIPNVILKTFAFELAPVFADIYNSSLRDAYLPPLLKRATVTPLPKQSPPGSIENGIRPISLTCEIAKVMEGLTLARILPSIISHLDNK</sequence>
<evidence type="ECO:0000313" key="2">
    <source>
        <dbReference type="Proteomes" id="UP001152795"/>
    </source>
</evidence>
<accession>A0A6S7I260</accession>
<evidence type="ECO:0000313" key="1">
    <source>
        <dbReference type="EMBL" id="CAB4000552.1"/>
    </source>
</evidence>
<keyword evidence="2" id="KW-1185">Reference proteome</keyword>
<name>A0A6S7I260_PARCT</name>
<protein>
    <submittedName>
        <fullName evidence="1">Uncharacterized protein</fullName>
    </submittedName>
</protein>
<proteinExistence type="predicted"/>
<dbReference type="Proteomes" id="UP001152795">
    <property type="component" value="Unassembled WGS sequence"/>
</dbReference>
<reference evidence="1" key="1">
    <citation type="submission" date="2020-04" db="EMBL/GenBank/DDBJ databases">
        <authorList>
            <person name="Alioto T."/>
            <person name="Alioto T."/>
            <person name="Gomez Garrido J."/>
        </authorList>
    </citation>
    <scope>NUCLEOTIDE SEQUENCE</scope>
    <source>
        <strain evidence="1">A484AB</strain>
    </source>
</reference>
<dbReference type="PANTHER" id="PTHR47510">
    <property type="entry name" value="REVERSE TRANSCRIPTASE DOMAIN-CONTAINING PROTEIN"/>
    <property type="match status" value="1"/>
</dbReference>
<comment type="caution">
    <text evidence="1">The sequence shown here is derived from an EMBL/GenBank/DDBJ whole genome shotgun (WGS) entry which is preliminary data.</text>
</comment>
<gene>
    <name evidence="1" type="ORF">PACLA_8A028568</name>
</gene>
<dbReference type="EMBL" id="CACRXK020003864">
    <property type="protein sequence ID" value="CAB4000552.1"/>
    <property type="molecule type" value="Genomic_DNA"/>
</dbReference>
<organism evidence="1 2">
    <name type="scientific">Paramuricea clavata</name>
    <name type="common">Red gorgonian</name>
    <name type="synonym">Violescent sea-whip</name>
    <dbReference type="NCBI Taxonomy" id="317549"/>
    <lineage>
        <taxon>Eukaryota</taxon>
        <taxon>Metazoa</taxon>
        <taxon>Cnidaria</taxon>
        <taxon>Anthozoa</taxon>
        <taxon>Octocorallia</taxon>
        <taxon>Malacalcyonacea</taxon>
        <taxon>Plexauridae</taxon>
        <taxon>Paramuricea</taxon>
    </lineage>
</organism>
<dbReference type="PANTHER" id="PTHR47510:SF3">
    <property type="entry name" value="ENDO_EXONUCLEASE_PHOSPHATASE DOMAIN-CONTAINING PROTEIN"/>
    <property type="match status" value="1"/>
</dbReference>